<dbReference type="Gene3D" id="2.60.120.10">
    <property type="entry name" value="Jelly Rolls"/>
    <property type="match status" value="1"/>
</dbReference>
<comment type="caution">
    <text evidence="3">The sequence shown here is derived from an EMBL/GenBank/DDBJ whole genome shotgun (WGS) entry which is preliminary data.</text>
</comment>
<reference evidence="3" key="1">
    <citation type="submission" date="2023-02" db="EMBL/GenBank/DDBJ databases">
        <title>Genome of toxic invasive species Heracleum sosnowskyi carries increased number of genes despite the absence of recent whole-genome duplications.</title>
        <authorList>
            <person name="Schelkunov M."/>
            <person name="Shtratnikova V."/>
            <person name="Makarenko M."/>
            <person name="Klepikova A."/>
            <person name="Omelchenko D."/>
            <person name="Novikova G."/>
            <person name="Obukhova E."/>
            <person name="Bogdanov V."/>
            <person name="Penin A."/>
            <person name="Logacheva M."/>
        </authorList>
    </citation>
    <scope>NUCLEOTIDE SEQUENCE</scope>
    <source>
        <strain evidence="3">Hsosn_3</strain>
        <tissue evidence="3">Leaf</tissue>
    </source>
</reference>
<dbReference type="EMBL" id="JAUIZM010000006">
    <property type="protein sequence ID" value="KAK1379169.1"/>
    <property type="molecule type" value="Genomic_DNA"/>
</dbReference>
<dbReference type="InterPro" id="IPR014710">
    <property type="entry name" value="RmlC-like_jellyroll"/>
</dbReference>
<feature type="domain" description="JmjC" evidence="2">
    <location>
        <begin position="129"/>
        <end position="322"/>
    </location>
</feature>
<dbReference type="PANTHER" id="PTHR12461:SF99">
    <property type="entry name" value="BIFUNCTIONAL PEPTIDASE AND (3S)-LYSYL HYDROXYLASE JMJD7"/>
    <property type="match status" value="1"/>
</dbReference>
<dbReference type="PANTHER" id="PTHR12461">
    <property type="entry name" value="HYPOXIA-INDUCIBLE FACTOR 1 ALPHA INHIBITOR-RELATED"/>
    <property type="match status" value="1"/>
</dbReference>
<gene>
    <name evidence="3" type="ORF">POM88_025913</name>
</gene>
<dbReference type="SUPFAM" id="SSF51197">
    <property type="entry name" value="Clavaminate synthase-like"/>
    <property type="match status" value="1"/>
</dbReference>
<name>A0AAD8I647_9APIA</name>
<sequence length="381" mass="43057">MEEKIKNVWEETRELSLGTTPEIPRLETPPTPLEFLRDYVSPNKPLIVSSSATLHWPATTLWSSPDYLVNTLSSSPVSLHLTPSGNADSLSPCPHSSLCFASAHVEKLPFSEALSKIKNSGLGENCVVAYAQQQNDCLREEYSALNGDVEEDIGWATEALGCKPEAVNLWIGNEFSQTWFHKDHYENLYAVVTGEKHFLLLPPTDVHRMYIRDYPAAQYHYSKDTGEFKLELEDPIRYVPWCSVNPYPSPATKKRDLARFPLYFEGPKPFECTVKAGEILYLPSMWFHHVRQTPDSRGLTVAVNYWYDMRFDVKYAYFNFLQSIACSGFDDVKDEENQCLKSCDDPSASNVENGSDMAHLASGYDSEVSDDVETHDHSACP</sequence>
<protein>
    <submittedName>
        <fullName evidence="3">JmjC domain-containing protein</fullName>
    </submittedName>
</protein>
<evidence type="ECO:0000256" key="1">
    <source>
        <dbReference type="ARBA" id="ARBA00006801"/>
    </source>
</evidence>
<dbReference type="PROSITE" id="PS51184">
    <property type="entry name" value="JMJC"/>
    <property type="match status" value="1"/>
</dbReference>
<proteinExistence type="inferred from homology"/>
<keyword evidence="4" id="KW-1185">Reference proteome</keyword>
<dbReference type="InterPro" id="IPR003347">
    <property type="entry name" value="JmjC_dom"/>
</dbReference>
<dbReference type="SMART" id="SM00558">
    <property type="entry name" value="JmjC"/>
    <property type="match status" value="1"/>
</dbReference>
<dbReference type="Pfam" id="PF13621">
    <property type="entry name" value="Cupin_8"/>
    <property type="match status" value="1"/>
</dbReference>
<dbReference type="Proteomes" id="UP001237642">
    <property type="component" value="Unassembled WGS sequence"/>
</dbReference>
<dbReference type="AlphaFoldDB" id="A0AAD8I647"/>
<accession>A0AAD8I647</accession>
<organism evidence="3 4">
    <name type="scientific">Heracleum sosnowskyi</name>
    <dbReference type="NCBI Taxonomy" id="360622"/>
    <lineage>
        <taxon>Eukaryota</taxon>
        <taxon>Viridiplantae</taxon>
        <taxon>Streptophyta</taxon>
        <taxon>Embryophyta</taxon>
        <taxon>Tracheophyta</taxon>
        <taxon>Spermatophyta</taxon>
        <taxon>Magnoliopsida</taxon>
        <taxon>eudicotyledons</taxon>
        <taxon>Gunneridae</taxon>
        <taxon>Pentapetalae</taxon>
        <taxon>asterids</taxon>
        <taxon>campanulids</taxon>
        <taxon>Apiales</taxon>
        <taxon>Apiaceae</taxon>
        <taxon>Apioideae</taxon>
        <taxon>apioid superclade</taxon>
        <taxon>Tordylieae</taxon>
        <taxon>Tordyliinae</taxon>
        <taxon>Heracleum</taxon>
    </lineage>
</organism>
<comment type="similarity">
    <text evidence="1">Belongs to the JARID1 histone demethylase family.</text>
</comment>
<evidence type="ECO:0000259" key="2">
    <source>
        <dbReference type="PROSITE" id="PS51184"/>
    </source>
</evidence>
<dbReference type="InterPro" id="IPR041667">
    <property type="entry name" value="Cupin_8"/>
</dbReference>
<reference evidence="3" key="2">
    <citation type="submission" date="2023-05" db="EMBL/GenBank/DDBJ databases">
        <authorList>
            <person name="Schelkunov M.I."/>
        </authorList>
    </citation>
    <scope>NUCLEOTIDE SEQUENCE</scope>
    <source>
        <strain evidence="3">Hsosn_3</strain>
        <tissue evidence="3">Leaf</tissue>
    </source>
</reference>
<evidence type="ECO:0000313" key="3">
    <source>
        <dbReference type="EMBL" id="KAK1379169.1"/>
    </source>
</evidence>
<evidence type="ECO:0000313" key="4">
    <source>
        <dbReference type="Proteomes" id="UP001237642"/>
    </source>
</evidence>